<dbReference type="EMBL" id="BMRE01000063">
    <property type="protein sequence ID" value="GGU77551.1"/>
    <property type="molecule type" value="Genomic_DNA"/>
</dbReference>
<feature type="region of interest" description="Disordered" evidence="1">
    <location>
        <begin position="1"/>
        <end position="29"/>
    </location>
</feature>
<proteinExistence type="predicted"/>
<gene>
    <name evidence="2" type="ORF">GCM10010178_80860</name>
</gene>
<protein>
    <submittedName>
        <fullName evidence="2">Uncharacterized protein</fullName>
    </submittedName>
</protein>
<reference evidence="3" key="1">
    <citation type="journal article" date="2019" name="Int. J. Syst. Evol. Microbiol.">
        <title>The Global Catalogue of Microorganisms (GCM) 10K type strain sequencing project: providing services to taxonomists for standard genome sequencing and annotation.</title>
        <authorList>
            <consortium name="The Broad Institute Genomics Platform"/>
            <consortium name="The Broad Institute Genome Sequencing Center for Infectious Disease"/>
            <person name="Wu L."/>
            <person name="Ma J."/>
        </authorList>
    </citation>
    <scope>NUCLEOTIDE SEQUENCE [LARGE SCALE GENOMIC DNA]</scope>
    <source>
        <strain evidence="3">JCM 3296</strain>
    </source>
</reference>
<sequence length="71" mass="7714">MQRQQQVEVGRGADRPAGESDVGVGQQSRLEGGLEQILHAAVVRPGQSLHRYDAPGVQVEQRLEGEPDVIQ</sequence>
<evidence type="ECO:0000256" key="1">
    <source>
        <dbReference type="SAM" id="MobiDB-lite"/>
    </source>
</evidence>
<name>A0ABQ2VCZ2_9PSEU</name>
<organism evidence="2 3">
    <name type="scientific">Lentzea flava</name>
    <dbReference type="NCBI Taxonomy" id="103732"/>
    <lineage>
        <taxon>Bacteria</taxon>
        <taxon>Bacillati</taxon>
        <taxon>Actinomycetota</taxon>
        <taxon>Actinomycetes</taxon>
        <taxon>Pseudonocardiales</taxon>
        <taxon>Pseudonocardiaceae</taxon>
        <taxon>Lentzea</taxon>
    </lineage>
</organism>
<keyword evidence="3" id="KW-1185">Reference proteome</keyword>
<accession>A0ABQ2VCZ2</accession>
<evidence type="ECO:0000313" key="3">
    <source>
        <dbReference type="Proteomes" id="UP000649573"/>
    </source>
</evidence>
<comment type="caution">
    <text evidence="2">The sequence shown here is derived from an EMBL/GenBank/DDBJ whole genome shotgun (WGS) entry which is preliminary data.</text>
</comment>
<evidence type="ECO:0000313" key="2">
    <source>
        <dbReference type="EMBL" id="GGU77551.1"/>
    </source>
</evidence>
<feature type="region of interest" description="Disordered" evidence="1">
    <location>
        <begin position="48"/>
        <end position="71"/>
    </location>
</feature>
<dbReference type="Proteomes" id="UP000649573">
    <property type="component" value="Unassembled WGS sequence"/>
</dbReference>